<evidence type="ECO:0000256" key="2">
    <source>
        <dbReference type="ARBA" id="ARBA00023125"/>
    </source>
</evidence>
<proteinExistence type="predicted"/>
<keyword evidence="8" id="KW-1185">Reference proteome</keyword>
<evidence type="ECO:0000259" key="5">
    <source>
        <dbReference type="PROSITE" id="PS51077"/>
    </source>
</evidence>
<dbReference type="PANTHER" id="PTHR30136">
    <property type="entry name" value="HELIX-TURN-HELIX TRANSCRIPTIONAL REGULATOR, ICLR FAMILY"/>
    <property type="match status" value="1"/>
</dbReference>
<dbReference type="Gene3D" id="3.30.450.40">
    <property type="match status" value="1"/>
</dbReference>
<dbReference type="InterPro" id="IPR029016">
    <property type="entry name" value="GAF-like_dom_sf"/>
</dbReference>
<dbReference type="SUPFAM" id="SSF46785">
    <property type="entry name" value="Winged helix' DNA-binding domain"/>
    <property type="match status" value="1"/>
</dbReference>
<dbReference type="InterPro" id="IPR012794">
    <property type="entry name" value="PcaR_PcaU"/>
</dbReference>
<evidence type="ECO:0000259" key="6">
    <source>
        <dbReference type="PROSITE" id="PS51078"/>
    </source>
</evidence>
<keyword evidence="1" id="KW-0805">Transcription regulation</keyword>
<evidence type="ECO:0000313" key="8">
    <source>
        <dbReference type="Proteomes" id="UP001314635"/>
    </source>
</evidence>
<keyword evidence="2" id="KW-0238">DNA-binding</keyword>
<evidence type="ECO:0000313" key="7">
    <source>
        <dbReference type="EMBL" id="MBR1135413.1"/>
    </source>
</evidence>
<evidence type="ECO:0000256" key="4">
    <source>
        <dbReference type="SAM" id="MobiDB-lite"/>
    </source>
</evidence>
<dbReference type="EMBL" id="JAFCLK010000005">
    <property type="protein sequence ID" value="MBR1135413.1"/>
    <property type="molecule type" value="Genomic_DNA"/>
</dbReference>
<gene>
    <name evidence="7" type="ORF">JQ619_06530</name>
</gene>
<protein>
    <submittedName>
        <fullName evidence="7">Helix-turn-helix domain-containing protein</fullName>
    </submittedName>
</protein>
<dbReference type="InterPro" id="IPR036390">
    <property type="entry name" value="WH_DNA-bd_sf"/>
</dbReference>
<evidence type="ECO:0000256" key="1">
    <source>
        <dbReference type="ARBA" id="ARBA00023015"/>
    </source>
</evidence>
<dbReference type="InterPro" id="IPR036388">
    <property type="entry name" value="WH-like_DNA-bd_sf"/>
</dbReference>
<accession>A0ABS5G2E4</accession>
<dbReference type="Gene3D" id="1.10.10.10">
    <property type="entry name" value="Winged helix-like DNA-binding domain superfamily/Winged helix DNA-binding domain"/>
    <property type="match status" value="1"/>
</dbReference>
<dbReference type="NCBIfam" id="TIGR02431">
    <property type="entry name" value="pcaR_pcaU"/>
    <property type="match status" value="1"/>
</dbReference>
<dbReference type="InterPro" id="IPR014757">
    <property type="entry name" value="Tscrpt_reg_IclR_C"/>
</dbReference>
<comment type="caution">
    <text evidence="7">The sequence shown here is derived from an EMBL/GenBank/DDBJ whole genome shotgun (WGS) entry which is preliminary data.</text>
</comment>
<feature type="domain" description="HTH iclR-type" evidence="5">
    <location>
        <begin position="51"/>
        <end position="111"/>
    </location>
</feature>
<dbReference type="InterPro" id="IPR005471">
    <property type="entry name" value="Tscrpt_reg_IclR_N"/>
</dbReference>
<dbReference type="InterPro" id="IPR050707">
    <property type="entry name" value="HTH_MetabolicPath_Reg"/>
</dbReference>
<dbReference type="Proteomes" id="UP001314635">
    <property type="component" value="Unassembled WGS sequence"/>
</dbReference>
<keyword evidence="3" id="KW-0804">Transcription</keyword>
<feature type="compositionally biased region" description="Basic residues" evidence="4">
    <location>
        <begin position="1"/>
        <end position="12"/>
    </location>
</feature>
<reference evidence="8" key="1">
    <citation type="journal article" date="2021" name="ISME J.">
        <title>Evolutionary origin and ecological implication of a unique nif island in free-living Bradyrhizobium lineages.</title>
        <authorList>
            <person name="Tao J."/>
        </authorList>
    </citation>
    <scope>NUCLEOTIDE SEQUENCE [LARGE SCALE GENOMIC DNA]</scope>
    <source>
        <strain evidence="8">SZCCT0094</strain>
    </source>
</reference>
<dbReference type="PANTHER" id="PTHR30136:SF34">
    <property type="entry name" value="TRANSCRIPTIONAL REGULATOR"/>
    <property type="match status" value="1"/>
</dbReference>
<dbReference type="Pfam" id="PF01614">
    <property type="entry name" value="IclR_C"/>
    <property type="match status" value="1"/>
</dbReference>
<organism evidence="7 8">
    <name type="scientific">Bradyrhizobium denitrificans</name>
    <dbReference type="NCBI Taxonomy" id="2734912"/>
    <lineage>
        <taxon>Bacteria</taxon>
        <taxon>Pseudomonadati</taxon>
        <taxon>Pseudomonadota</taxon>
        <taxon>Alphaproteobacteria</taxon>
        <taxon>Hyphomicrobiales</taxon>
        <taxon>Nitrobacteraceae</taxon>
        <taxon>Bradyrhizobium</taxon>
    </lineage>
</organism>
<dbReference type="SMART" id="SM00346">
    <property type="entry name" value="HTH_ICLR"/>
    <property type="match status" value="1"/>
</dbReference>
<evidence type="ECO:0000256" key="3">
    <source>
        <dbReference type="ARBA" id="ARBA00023163"/>
    </source>
</evidence>
<feature type="region of interest" description="Disordered" evidence="4">
    <location>
        <begin position="1"/>
        <end position="48"/>
    </location>
</feature>
<dbReference type="SUPFAM" id="SSF55781">
    <property type="entry name" value="GAF domain-like"/>
    <property type="match status" value="1"/>
</dbReference>
<feature type="domain" description="IclR-ED" evidence="6">
    <location>
        <begin position="112"/>
        <end position="295"/>
    </location>
</feature>
<dbReference type="PROSITE" id="PS51078">
    <property type="entry name" value="ICLR_ED"/>
    <property type="match status" value="1"/>
</dbReference>
<name>A0ABS5G2E4_9BRAD</name>
<dbReference type="Pfam" id="PF09339">
    <property type="entry name" value="HTH_IclR"/>
    <property type="match status" value="1"/>
</dbReference>
<dbReference type="PROSITE" id="PS51077">
    <property type="entry name" value="HTH_ICLR"/>
    <property type="match status" value="1"/>
</dbReference>
<feature type="compositionally biased region" description="Basic and acidic residues" evidence="4">
    <location>
        <begin position="23"/>
        <end position="48"/>
    </location>
</feature>
<sequence>MKKLQPKPKGRRQAASLRPKTTTADRVRSMPKLKRTDEEKKQARGDGPEFVEALDRGLRVIQAFSREGRPMTLSKAAELTGLARATVRRILLTLKASGLVHGDDRLFSLTPRVLLLASSYLASNQINTVMQPLMDATAAEAREVCSLAVLDGDEVVFIARATATRMFSTGLEIGYRLPAHCTSVGRALLSRLPDDQLRQTIERTELKAMTPQTTTDKEALIAAIDAVRSEGYSVVDGEAEHGFRSISVPIRRYDGGIVAAANIGGHVDRITVDEMKERFLPLLQQLATTAQPLLV</sequence>